<dbReference type="Proteomes" id="UP000007431">
    <property type="component" value="Unassembled WGS sequence"/>
</dbReference>
<evidence type="ECO:0000256" key="1">
    <source>
        <dbReference type="ARBA" id="ARBA00004443"/>
    </source>
</evidence>
<dbReference type="OMA" id="ENQWKWP"/>
<dbReference type="GO" id="GO:0022904">
    <property type="term" value="P:respiratory electron transport chain"/>
    <property type="evidence" value="ECO:0007669"/>
    <property type="project" value="InterPro"/>
</dbReference>
<sequence>MAFRLTRPLAQALRPTARVFQATPTATPLKATTGQTGLEVHRNAIPALKYYYNETLSVVNNMPESSVYRQAVEALTQKKLGILNAANGDIATAESQLEEGVIEESIKVAQDELSLAKKILEWKAWEPLEEKPEPGQWEYFGQQ</sequence>
<evidence type="ECO:0000256" key="6">
    <source>
        <dbReference type="ARBA" id="ARBA00022982"/>
    </source>
</evidence>
<dbReference type="InterPro" id="IPR006806">
    <property type="entry name" value="NDUFA5"/>
</dbReference>
<dbReference type="eggNOG" id="KOG3365">
    <property type="taxonomic scope" value="Eukaryota"/>
</dbReference>
<dbReference type="RefSeq" id="XP_003037268.1">
    <property type="nucleotide sequence ID" value="XM_003037222.1"/>
</dbReference>
<keyword evidence="3" id="KW-0813">Transport</keyword>
<dbReference type="HOGENOM" id="CLU_099943_0_1_1"/>
<dbReference type="KEGG" id="scm:SCHCO_02611753"/>
<dbReference type="EMBL" id="GL377302">
    <property type="protein sequence ID" value="EFJ02366.1"/>
    <property type="molecule type" value="Genomic_DNA"/>
</dbReference>
<dbReference type="Pfam" id="PF04716">
    <property type="entry name" value="ETC_C1_NDUFA5"/>
    <property type="match status" value="1"/>
</dbReference>
<dbReference type="STRING" id="578458.D8PPS7"/>
<evidence type="ECO:0000256" key="5">
    <source>
        <dbReference type="ARBA" id="ARBA00022792"/>
    </source>
</evidence>
<dbReference type="GO" id="GO:0005743">
    <property type="term" value="C:mitochondrial inner membrane"/>
    <property type="evidence" value="ECO:0007669"/>
    <property type="project" value="UniProtKB-SubCell"/>
</dbReference>
<accession>D8PPS7</accession>
<dbReference type="PANTHER" id="PTHR12653">
    <property type="entry name" value="NADH-UBIQUINONE OXIDOREDUCTASE 13 KD-B SUBUNIT"/>
    <property type="match status" value="1"/>
</dbReference>
<dbReference type="GeneID" id="9590079"/>
<keyword evidence="8" id="KW-0472">Membrane</keyword>
<keyword evidence="6" id="KW-0249">Electron transport</keyword>
<evidence type="ECO:0000256" key="3">
    <source>
        <dbReference type="ARBA" id="ARBA00022448"/>
    </source>
</evidence>
<name>D8PPS7_SCHCM</name>
<comment type="subcellular location">
    <subcellularLocation>
        <location evidence="1">Mitochondrion inner membrane</location>
        <topology evidence="1">Peripheral membrane protein</topology>
        <orientation evidence="1">Matrix side</orientation>
    </subcellularLocation>
</comment>
<evidence type="ECO:0000256" key="7">
    <source>
        <dbReference type="ARBA" id="ARBA00023128"/>
    </source>
</evidence>
<keyword evidence="5" id="KW-0999">Mitochondrion inner membrane</keyword>
<proteinExistence type="inferred from homology"/>
<comment type="similarity">
    <text evidence="2">Belongs to the complex I NDUFA5 subunit family.</text>
</comment>
<keyword evidence="10" id="KW-1185">Reference proteome</keyword>
<evidence type="ECO:0000256" key="8">
    <source>
        <dbReference type="ARBA" id="ARBA00023136"/>
    </source>
</evidence>
<organism evidence="10">
    <name type="scientific">Schizophyllum commune (strain H4-8 / FGSC 9210)</name>
    <name type="common">Split gill fungus</name>
    <dbReference type="NCBI Taxonomy" id="578458"/>
    <lineage>
        <taxon>Eukaryota</taxon>
        <taxon>Fungi</taxon>
        <taxon>Dikarya</taxon>
        <taxon>Basidiomycota</taxon>
        <taxon>Agaricomycotina</taxon>
        <taxon>Agaricomycetes</taxon>
        <taxon>Agaricomycetidae</taxon>
        <taxon>Agaricales</taxon>
        <taxon>Schizophyllaceae</taxon>
        <taxon>Schizophyllum</taxon>
    </lineage>
</organism>
<dbReference type="InParanoid" id="D8PPS7"/>
<evidence type="ECO:0000313" key="10">
    <source>
        <dbReference type="Proteomes" id="UP000007431"/>
    </source>
</evidence>
<dbReference type="AlphaFoldDB" id="D8PPS7"/>
<evidence type="ECO:0000256" key="4">
    <source>
        <dbReference type="ARBA" id="ARBA00022660"/>
    </source>
</evidence>
<keyword evidence="4" id="KW-0679">Respiratory chain</keyword>
<gene>
    <name evidence="9" type="ORF">SCHCODRAFT_84146</name>
</gene>
<dbReference type="PANTHER" id="PTHR12653:SF0">
    <property type="entry name" value="NADH DEHYDROGENASE [UBIQUINONE] 1 ALPHA SUBCOMPLEX SUBUNIT 5"/>
    <property type="match status" value="1"/>
</dbReference>
<evidence type="ECO:0000256" key="2">
    <source>
        <dbReference type="ARBA" id="ARBA00010261"/>
    </source>
</evidence>
<evidence type="ECO:0000313" key="9">
    <source>
        <dbReference type="EMBL" id="EFJ02366.1"/>
    </source>
</evidence>
<dbReference type="VEuPathDB" id="FungiDB:SCHCODRAFT_02611753"/>
<dbReference type="OrthoDB" id="286811at2759"/>
<reference evidence="9 10" key="1">
    <citation type="journal article" date="2010" name="Nat. Biotechnol.">
        <title>Genome sequence of the model mushroom Schizophyllum commune.</title>
        <authorList>
            <person name="Ohm R.A."/>
            <person name="de Jong J.F."/>
            <person name="Lugones L.G."/>
            <person name="Aerts A."/>
            <person name="Kothe E."/>
            <person name="Stajich J.E."/>
            <person name="de Vries R.P."/>
            <person name="Record E."/>
            <person name="Levasseur A."/>
            <person name="Baker S.E."/>
            <person name="Bartholomew K.A."/>
            <person name="Coutinho P.M."/>
            <person name="Erdmann S."/>
            <person name="Fowler T.J."/>
            <person name="Gathman A.C."/>
            <person name="Lombard V."/>
            <person name="Henrissat B."/>
            <person name="Knabe N."/>
            <person name="Kuees U."/>
            <person name="Lilly W.W."/>
            <person name="Lindquist E."/>
            <person name="Lucas S."/>
            <person name="Magnuson J.K."/>
            <person name="Piumi F."/>
            <person name="Raudaskoski M."/>
            <person name="Salamov A."/>
            <person name="Schmutz J."/>
            <person name="Schwarze F.W.M.R."/>
            <person name="vanKuyk P.A."/>
            <person name="Horton J.S."/>
            <person name="Grigoriev I.V."/>
            <person name="Woesten H.A.B."/>
        </authorList>
    </citation>
    <scope>NUCLEOTIDE SEQUENCE [LARGE SCALE GENOMIC DNA]</scope>
    <source>
        <strain evidence="10">H4-8 / FGSC 9210</strain>
    </source>
</reference>
<protein>
    <submittedName>
        <fullName evidence="9">Uncharacterized protein</fullName>
    </submittedName>
</protein>
<keyword evidence="7" id="KW-0496">Mitochondrion</keyword>